<dbReference type="Proteomes" id="UP001226389">
    <property type="component" value="Unassembled WGS sequence"/>
</dbReference>
<evidence type="ECO:0000313" key="1">
    <source>
        <dbReference type="EMBL" id="MDQ0119259.1"/>
    </source>
</evidence>
<evidence type="ECO:0000313" key="2">
    <source>
        <dbReference type="Proteomes" id="UP001226389"/>
    </source>
</evidence>
<accession>A0ABT9ULX5</accession>
<dbReference type="RefSeq" id="WP_307490732.1">
    <property type="nucleotide sequence ID" value="NZ_JAUSSY010000008.1"/>
</dbReference>
<reference evidence="1 2" key="1">
    <citation type="submission" date="2023-07" db="EMBL/GenBank/DDBJ databases">
        <title>Sorghum-associated microbial communities from plants grown in Nebraska, USA.</title>
        <authorList>
            <person name="Schachtman D."/>
        </authorList>
    </citation>
    <scope>NUCLEOTIDE SEQUENCE [LARGE SCALE GENOMIC DNA]</scope>
    <source>
        <strain evidence="1 2">DS994</strain>
    </source>
</reference>
<name>A0ABT9ULX5_9MICC</name>
<sequence>MNDLKAHVPLGGPLMSTHRFRSNAITRLATPTESHGPPATPVPFHVKQSMATAGMFHVKRRPLNTGRRGLRQVEYGLRSDFVFALKKEQDDADTRQREAIGIEAEWRNNRDPC</sequence>
<dbReference type="EMBL" id="JAUSSY010000008">
    <property type="protein sequence ID" value="MDQ0119259.1"/>
    <property type="molecule type" value="Genomic_DNA"/>
</dbReference>
<keyword evidence="2" id="KW-1185">Reference proteome</keyword>
<comment type="caution">
    <text evidence="1">The sequence shown here is derived from an EMBL/GenBank/DDBJ whole genome shotgun (WGS) entry which is preliminary data.</text>
</comment>
<proteinExistence type="predicted"/>
<protein>
    <submittedName>
        <fullName evidence="1">Uncharacterized protein</fullName>
    </submittedName>
</protein>
<organism evidence="1 2">
    <name type="scientific">Pseudarthrobacter defluvii</name>
    <dbReference type="NCBI Taxonomy" id="410837"/>
    <lineage>
        <taxon>Bacteria</taxon>
        <taxon>Bacillati</taxon>
        <taxon>Actinomycetota</taxon>
        <taxon>Actinomycetes</taxon>
        <taxon>Micrococcales</taxon>
        <taxon>Micrococcaceae</taxon>
        <taxon>Pseudarthrobacter</taxon>
    </lineage>
</organism>
<gene>
    <name evidence="1" type="ORF">J2T22_002454</name>
</gene>